<dbReference type="Gene3D" id="2.130.10.10">
    <property type="entry name" value="YVTN repeat-like/Quinoprotein amine dehydrogenase"/>
    <property type="match status" value="1"/>
</dbReference>
<dbReference type="Proteomes" id="UP001628179">
    <property type="component" value="Unassembled WGS sequence"/>
</dbReference>
<dbReference type="InterPro" id="IPR015943">
    <property type="entry name" value="WD40/YVTN_repeat-like_dom_sf"/>
</dbReference>
<dbReference type="SUPFAM" id="SSF82171">
    <property type="entry name" value="DPP6 N-terminal domain-like"/>
    <property type="match status" value="1"/>
</dbReference>
<evidence type="ECO:0000313" key="3">
    <source>
        <dbReference type="Proteomes" id="UP001628179"/>
    </source>
</evidence>
<organism evidence="2 3">
    <name type="scientific">Madurella fahalii</name>
    <dbReference type="NCBI Taxonomy" id="1157608"/>
    <lineage>
        <taxon>Eukaryota</taxon>
        <taxon>Fungi</taxon>
        <taxon>Dikarya</taxon>
        <taxon>Ascomycota</taxon>
        <taxon>Pezizomycotina</taxon>
        <taxon>Sordariomycetes</taxon>
        <taxon>Sordariomycetidae</taxon>
        <taxon>Sordariales</taxon>
        <taxon>Sordariales incertae sedis</taxon>
        <taxon>Madurella</taxon>
    </lineage>
</organism>
<feature type="compositionally biased region" description="Pro residues" evidence="1">
    <location>
        <begin position="433"/>
        <end position="442"/>
    </location>
</feature>
<evidence type="ECO:0000256" key="1">
    <source>
        <dbReference type="SAM" id="MobiDB-lite"/>
    </source>
</evidence>
<dbReference type="GeneID" id="98178731"/>
<keyword evidence="3" id="KW-1185">Reference proteome</keyword>
<accession>A0ABQ0GJ41</accession>
<dbReference type="RefSeq" id="XP_070919509.1">
    <property type="nucleotide sequence ID" value="XM_071063408.1"/>
</dbReference>
<feature type="region of interest" description="Disordered" evidence="1">
    <location>
        <begin position="433"/>
        <end position="480"/>
    </location>
</feature>
<feature type="region of interest" description="Disordered" evidence="1">
    <location>
        <begin position="279"/>
        <end position="421"/>
    </location>
</feature>
<name>A0ABQ0GJ41_9PEZI</name>
<evidence type="ECO:0000313" key="2">
    <source>
        <dbReference type="EMBL" id="GAB1317778.1"/>
    </source>
</evidence>
<feature type="compositionally biased region" description="Polar residues" evidence="1">
    <location>
        <begin position="389"/>
        <end position="404"/>
    </location>
</feature>
<dbReference type="EMBL" id="BAAFSV010000004">
    <property type="protein sequence ID" value="GAB1317778.1"/>
    <property type="molecule type" value="Genomic_DNA"/>
</dbReference>
<proteinExistence type="predicted"/>
<protein>
    <submittedName>
        <fullName evidence="2">Uncharacterized protein</fullName>
    </submittedName>
</protein>
<feature type="region of interest" description="Disordered" evidence="1">
    <location>
        <begin position="193"/>
        <end position="230"/>
    </location>
</feature>
<feature type="compositionally biased region" description="Polar residues" evidence="1">
    <location>
        <begin position="316"/>
        <end position="342"/>
    </location>
</feature>
<feature type="compositionally biased region" description="Low complexity" evidence="1">
    <location>
        <begin position="375"/>
        <end position="388"/>
    </location>
</feature>
<feature type="compositionally biased region" description="Polar residues" evidence="1">
    <location>
        <begin position="459"/>
        <end position="468"/>
    </location>
</feature>
<feature type="compositionally biased region" description="Low complexity" evidence="1">
    <location>
        <begin position="409"/>
        <end position="421"/>
    </location>
</feature>
<feature type="compositionally biased region" description="Polar residues" evidence="1">
    <location>
        <begin position="221"/>
        <end position="230"/>
    </location>
</feature>
<sequence>MESSQILATARPIEYLVFGISSTSAIITRFIRSVRVAHADLSAVTRELSDLRLLLDLLKDEPGMPLLLQAQMLSVLESCGNVLIEIDAVLARHPNIAQWLASGRSEMAACRLRLTTFREALALALEVASLTNLYGSATNPDAARDSITSEVQRLQANVQCAGPYNNNVASTLVPYLDAVSSCVLSSPVEDRAGYQGGDGTIEYESDPPQSHRTPLTKRRTTITQSFDNENTGLEDGVISIGLGQGIYPPPSAPYPFFDSSKRYGAGDRVHAAQNNALTYSREESEQVTALPPTGAFPESPTLPALPNPAQPVPQRSLPQSLVQSAWKQSGSGSTKSEPSGSVTYADPELPSPPRERYSDPIHNPSNWSPFRDHSISPPSSSFKPIDSPRSSITSIPRESSTTSPFFDIRSGSVSPGRSSPGLSIPVPLAPFPYTPPPFSPPPEYHRTPTPKSPHRRTETIASASQITIPSPAKHSPHQSRVEITPARHLTDKGKGADILHIDTSPNSVYTATRHNKVVKIWSIPKNALHGTIKITSYVQPKVRSREYFIRSHAILSEAATLIGITTHFGLTLEIYNFSKGGSGAKKVQVIDDAHRWAASQRDAHHSEFAPLAIYRPKGDRIDRFSLSHDPNTKKPFVEDPAQSIELLKSDLPFLPKFPELAFSSDSPFLIAAAGPRPGDPMHHASANANVNATVNANANTATATILLVAWLLKPYSPPAHMGGGGGGDETRHRPYRVHVPPAAAHPALQSALPSHLAAHGSVAVSIWIPAPAKAEAADPVPRPAPERLVLVWDLPANASRVFAIPNVQACCIAPDCRRVAYCDAARGEFVIVDVQSQEEVWRWPEVVRKEGFASFGQLEGGLKAVTVFEFSRDGRLLVVGDSGGGVGVYEVKEEGPRFELAAGNGSDVLAAGGRLTGSKGVGSVALRELPT</sequence>
<comment type="caution">
    <text evidence="2">The sequence shown here is derived from an EMBL/GenBank/DDBJ whole genome shotgun (WGS) entry which is preliminary data.</text>
</comment>
<gene>
    <name evidence="2" type="ORF">MFIFM68171_07988</name>
</gene>
<reference evidence="2 3" key="1">
    <citation type="submission" date="2024-09" db="EMBL/GenBank/DDBJ databases">
        <title>Itraconazole resistance in Madurella fahalii resulting from another homologue of gene encoding cytochrome P450 14-alpha sterol demethylase (CYP51).</title>
        <authorList>
            <person name="Yoshioka I."/>
            <person name="Fahal A.H."/>
            <person name="Kaneko S."/>
            <person name="Yaguchi T."/>
        </authorList>
    </citation>
    <scope>NUCLEOTIDE SEQUENCE [LARGE SCALE GENOMIC DNA]</scope>
    <source>
        <strain evidence="2 3">IFM 68171</strain>
    </source>
</reference>